<comment type="caution">
    <text evidence="1">The sequence shown here is derived from an EMBL/GenBank/DDBJ whole genome shotgun (WGS) entry which is preliminary data.</text>
</comment>
<dbReference type="EMBL" id="BGPR01014767">
    <property type="protein sequence ID" value="GBN66594.1"/>
    <property type="molecule type" value="Genomic_DNA"/>
</dbReference>
<dbReference type="AlphaFoldDB" id="A0A4Y2QT82"/>
<sequence length="97" mass="10698">MKYLCCFRSNDGDGKMEFQRLSDSREVVQSPTKGCAGGIKSSKPPWNTLARDKGGGDFIEEVLGVCGVRMPVHCPEEWPGSRQPCIHCCEWNIVHGG</sequence>
<protein>
    <submittedName>
        <fullName evidence="1">Uncharacterized protein</fullName>
    </submittedName>
</protein>
<organism evidence="1 2">
    <name type="scientific">Araneus ventricosus</name>
    <name type="common">Orbweaver spider</name>
    <name type="synonym">Epeira ventricosa</name>
    <dbReference type="NCBI Taxonomy" id="182803"/>
    <lineage>
        <taxon>Eukaryota</taxon>
        <taxon>Metazoa</taxon>
        <taxon>Ecdysozoa</taxon>
        <taxon>Arthropoda</taxon>
        <taxon>Chelicerata</taxon>
        <taxon>Arachnida</taxon>
        <taxon>Araneae</taxon>
        <taxon>Araneomorphae</taxon>
        <taxon>Entelegynae</taxon>
        <taxon>Araneoidea</taxon>
        <taxon>Araneidae</taxon>
        <taxon>Araneus</taxon>
    </lineage>
</organism>
<proteinExistence type="predicted"/>
<keyword evidence="2" id="KW-1185">Reference proteome</keyword>
<evidence type="ECO:0000313" key="1">
    <source>
        <dbReference type="EMBL" id="GBN66594.1"/>
    </source>
</evidence>
<accession>A0A4Y2QT82</accession>
<evidence type="ECO:0000313" key="2">
    <source>
        <dbReference type="Proteomes" id="UP000499080"/>
    </source>
</evidence>
<gene>
    <name evidence="1" type="ORF">AVEN_170116_1</name>
</gene>
<name>A0A4Y2QT82_ARAVE</name>
<dbReference type="Proteomes" id="UP000499080">
    <property type="component" value="Unassembled WGS sequence"/>
</dbReference>
<reference evidence="1 2" key="1">
    <citation type="journal article" date="2019" name="Sci. Rep.">
        <title>Orb-weaving spider Araneus ventricosus genome elucidates the spidroin gene catalogue.</title>
        <authorList>
            <person name="Kono N."/>
            <person name="Nakamura H."/>
            <person name="Ohtoshi R."/>
            <person name="Moran D.A.P."/>
            <person name="Shinohara A."/>
            <person name="Yoshida Y."/>
            <person name="Fujiwara M."/>
            <person name="Mori M."/>
            <person name="Tomita M."/>
            <person name="Arakawa K."/>
        </authorList>
    </citation>
    <scope>NUCLEOTIDE SEQUENCE [LARGE SCALE GENOMIC DNA]</scope>
</reference>